<dbReference type="OrthoDB" id="10588659at2759"/>
<organism evidence="2 3">
    <name type="scientific">Lentinus brumalis</name>
    <dbReference type="NCBI Taxonomy" id="2498619"/>
    <lineage>
        <taxon>Eukaryota</taxon>
        <taxon>Fungi</taxon>
        <taxon>Dikarya</taxon>
        <taxon>Basidiomycota</taxon>
        <taxon>Agaricomycotina</taxon>
        <taxon>Agaricomycetes</taxon>
        <taxon>Polyporales</taxon>
        <taxon>Polyporaceae</taxon>
        <taxon>Lentinus</taxon>
    </lineage>
</organism>
<proteinExistence type="predicted"/>
<dbReference type="AlphaFoldDB" id="A0A371DMR6"/>
<sequence length="176" mass="19409">MDADANQSSGRRTLSASTASTRSTSGRRQHRATPYGRQGLATQSPRRPPRCRTCGHRMKGHGAGGCPKARNDTFQRQQYLRELEDKHRGLTCVVMLDEGSTAGQKLVMLLLGEDGKAVHSLANAFNKGKKGRWTSVARCAWRAIVVISNRPWVQKAAEKLLLSWLSGWGKVHCKAD</sequence>
<evidence type="ECO:0000313" key="3">
    <source>
        <dbReference type="Proteomes" id="UP000256964"/>
    </source>
</evidence>
<gene>
    <name evidence="2" type="ORF">OH76DRAFT_1155361</name>
</gene>
<reference evidence="2 3" key="1">
    <citation type="journal article" date="2018" name="Biotechnol. Biofuels">
        <title>Integrative visual omics of the white-rot fungus Polyporus brumalis exposes the biotechnological potential of its oxidative enzymes for delignifying raw plant biomass.</title>
        <authorList>
            <person name="Miyauchi S."/>
            <person name="Rancon A."/>
            <person name="Drula E."/>
            <person name="Hage H."/>
            <person name="Chaduli D."/>
            <person name="Favel A."/>
            <person name="Grisel S."/>
            <person name="Henrissat B."/>
            <person name="Herpoel-Gimbert I."/>
            <person name="Ruiz-Duenas F.J."/>
            <person name="Chevret D."/>
            <person name="Hainaut M."/>
            <person name="Lin J."/>
            <person name="Wang M."/>
            <person name="Pangilinan J."/>
            <person name="Lipzen A."/>
            <person name="Lesage-Meessen L."/>
            <person name="Navarro D."/>
            <person name="Riley R."/>
            <person name="Grigoriev I.V."/>
            <person name="Zhou S."/>
            <person name="Raouche S."/>
            <person name="Rosso M.N."/>
        </authorList>
    </citation>
    <scope>NUCLEOTIDE SEQUENCE [LARGE SCALE GENOMIC DNA]</scope>
    <source>
        <strain evidence="2 3">BRFM 1820</strain>
    </source>
</reference>
<feature type="region of interest" description="Disordered" evidence="1">
    <location>
        <begin position="1"/>
        <end position="54"/>
    </location>
</feature>
<accession>A0A371DMR6</accession>
<feature type="compositionally biased region" description="Low complexity" evidence="1">
    <location>
        <begin position="8"/>
        <end position="24"/>
    </location>
</feature>
<keyword evidence="3" id="KW-1185">Reference proteome</keyword>
<evidence type="ECO:0000313" key="2">
    <source>
        <dbReference type="EMBL" id="RDX53823.1"/>
    </source>
</evidence>
<protein>
    <submittedName>
        <fullName evidence="2">Uncharacterized protein</fullName>
    </submittedName>
</protein>
<name>A0A371DMR6_9APHY</name>
<dbReference type="EMBL" id="KZ857386">
    <property type="protein sequence ID" value="RDX53823.1"/>
    <property type="molecule type" value="Genomic_DNA"/>
</dbReference>
<evidence type="ECO:0000256" key="1">
    <source>
        <dbReference type="SAM" id="MobiDB-lite"/>
    </source>
</evidence>
<dbReference type="Proteomes" id="UP000256964">
    <property type="component" value="Unassembled WGS sequence"/>
</dbReference>